<reference evidence="4 5" key="1">
    <citation type="journal article" date="2016" name="Front. Microbiol.">
        <title>Genomic Resource of Rice Seed Associated Bacteria.</title>
        <authorList>
            <person name="Midha S."/>
            <person name="Bansal K."/>
            <person name="Sharma S."/>
            <person name="Kumar N."/>
            <person name="Patil P.P."/>
            <person name="Chaudhry V."/>
            <person name="Patil P.B."/>
        </authorList>
    </citation>
    <scope>NUCLEOTIDE SEQUENCE [LARGE SCALE GENOMIC DNA]</scope>
    <source>
        <strain evidence="4 5">NS365</strain>
    </source>
</reference>
<dbReference type="Proteomes" id="UP000078529">
    <property type="component" value="Unassembled WGS sequence"/>
</dbReference>
<evidence type="ECO:0000313" key="4">
    <source>
        <dbReference type="EMBL" id="KTR05562.1"/>
    </source>
</evidence>
<dbReference type="AlphaFoldDB" id="A0A175RRR1"/>
<evidence type="ECO:0000256" key="1">
    <source>
        <dbReference type="SAM" id="MobiDB-lite"/>
    </source>
</evidence>
<evidence type="ECO:0000313" key="5">
    <source>
        <dbReference type="Proteomes" id="UP000078529"/>
    </source>
</evidence>
<dbReference type="PATRIC" id="fig|401562.4.peg.2005"/>
<protein>
    <submittedName>
        <fullName evidence="4">Uncharacterized protein</fullName>
    </submittedName>
</protein>
<dbReference type="Pfam" id="PF11800">
    <property type="entry name" value="RP-C_C"/>
    <property type="match status" value="1"/>
</dbReference>
<dbReference type="Pfam" id="PF03428">
    <property type="entry name" value="RP-C"/>
    <property type="match status" value="1"/>
</dbReference>
<comment type="caution">
    <text evidence="4">The sequence shown here is derived from an EMBL/GenBank/DDBJ whole genome shotgun (WGS) entry which is preliminary data.</text>
</comment>
<name>A0A175RRR1_9HYPH</name>
<feature type="domain" description="Plasmid replication protein C N-terminal" evidence="2">
    <location>
        <begin position="40"/>
        <end position="199"/>
    </location>
</feature>
<feature type="region of interest" description="Disordered" evidence="1">
    <location>
        <begin position="252"/>
        <end position="339"/>
    </location>
</feature>
<dbReference type="NCBIfam" id="NF010396">
    <property type="entry name" value="PRK13824.1"/>
    <property type="match status" value="1"/>
</dbReference>
<feature type="compositionally biased region" description="Low complexity" evidence="1">
    <location>
        <begin position="271"/>
        <end position="280"/>
    </location>
</feature>
<evidence type="ECO:0000259" key="2">
    <source>
        <dbReference type="Pfam" id="PF03428"/>
    </source>
</evidence>
<proteinExistence type="predicted"/>
<accession>A0A175RRR1</accession>
<feature type="compositionally biased region" description="Basic and acidic residues" evidence="1">
    <location>
        <begin position="282"/>
        <end position="301"/>
    </location>
</feature>
<organism evidence="4 5">
    <name type="scientific">Aureimonas ureilytica</name>
    <dbReference type="NCBI Taxonomy" id="401562"/>
    <lineage>
        <taxon>Bacteria</taxon>
        <taxon>Pseudomonadati</taxon>
        <taxon>Pseudomonadota</taxon>
        <taxon>Alphaproteobacteria</taxon>
        <taxon>Hyphomicrobiales</taxon>
        <taxon>Aurantimonadaceae</taxon>
        <taxon>Aureimonas</taxon>
    </lineage>
</organism>
<evidence type="ECO:0000259" key="3">
    <source>
        <dbReference type="Pfam" id="PF11800"/>
    </source>
</evidence>
<keyword evidence="5" id="KW-1185">Reference proteome</keyword>
<dbReference type="EMBL" id="LDQA01000024">
    <property type="protein sequence ID" value="KTR05562.1"/>
    <property type="molecule type" value="Genomic_DNA"/>
</dbReference>
<dbReference type="InterPro" id="IPR005090">
    <property type="entry name" value="RepC_N"/>
</dbReference>
<feature type="compositionally biased region" description="Polar residues" evidence="1">
    <location>
        <begin position="309"/>
        <end position="321"/>
    </location>
</feature>
<feature type="domain" description="Plasmid replication protein C C-terminal" evidence="3">
    <location>
        <begin position="346"/>
        <end position="444"/>
    </location>
</feature>
<sequence length="449" mass="49508">MIEIHWNSPFGARPLSAALIRREDGVRRAQARLREDSACAGETSAEEGPDKWALLRALTEARARFGLSDRTIAVLEALVSCHAGKRIDPARPQIVFPSNRELSLRTRGMADATLRRHLASLIEAGLLLRRDSPNGKRYRRRDVEQGDEAFGFDLSPFALSADVIQAAAEAARAEARAIRYIKTDISLCRRDIRKILDVALSEGRAGDWTDLEQRWIDVIRPLARNAPVAELTARLRECADLRTQAETRYLSSLSEQEMSGNDVSNERHYQSSKTETSIESSIDEKNEENSDGGLRSDKETGLDADLAPQASTQSKGKTRSLSEAPAWKGRSLTSRRDAARLDEPDIATVLEICPSLSDYSMGPIRSPGELEAVADRVRGFLGISRDAYRSAQSAMGPFQAAVTIAALLERAEHIRSPGGYLRALTHKAATKGFRLGPMLEALRNHALRS</sequence>
<gene>
    <name evidence="4" type="ORF">NS365_11185</name>
</gene>
<dbReference type="InterPro" id="IPR047611">
    <property type="entry name" value="RepABC_RepC"/>
</dbReference>
<dbReference type="InterPro" id="IPR021760">
    <property type="entry name" value="RepC_C"/>
</dbReference>
<feature type="compositionally biased region" description="Polar residues" evidence="1">
    <location>
        <begin position="252"/>
        <end position="263"/>
    </location>
</feature>
<dbReference type="NCBIfam" id="NF040974">
    <property type="entry name" value="RepABC_RepC"/>
    <property type="match status" value="1"/>
</dbReference>
<dbReference type="RefSeq" id="WP_058600365.1">
    <property type="nucleotide sequence ID" value="NZ_LDQA01000024.1"/>
</dbReference>